<dbReference type="Proteomes" id="UP000092993">
    <property type="component" value="Unassembled WGS sequence"/>
</dbReference>
<keyword evidence="4" id="KW-1185">Reference proteome</keyword>
<dbReference type="AlphaFoldDB" id="A0A1C7LPC0"/>
<organism evidence="3 4">
    <name type="scientific">Grifola frondosa</name>
    <name type="common">Maitake</name>
    <name type="synonym">Polyporus frondosus</name>
    <dbReference type="NCBI Taxonomy" id="5627"/>
    <lineage>
        <taxon>Eukaryota</taxon>
        <taxon>Fungi</taxon>
        <taxon>Dikarya</taxon>
        <taxon>Basidiomycota</taxon>
        <taxon>Agaricomycotina</taxon>
        <taxon>Agaricomycetes</taxon>
        <taxon>Polyporales</taxon>
        <taxon>Grifolaceae</taxon>
        <taxon>Grifola</taxon>
    </lineage>
</organism>
<comment type="caution">
    <text evidence="3">The sequence shown here is derived from an EMBL/GenBank/DDBJ whole genome shotgun (WGS) entry which is preliminary data.</text>
</comment>
<dbReference type="OrthoDB" id="2444174at2759"/>
<gene>
    <name evidence="3" type="primary">SPAC5D6.12</name>
    <name evidence="3" type="ORF">A0H81_13505</name>
</gene>
<dbReference type="InterPro" id="IPR043837">
    <property type="entry name" value="Mtf2-like_C"/>
</dbReference>
<evidence type="ECO:0000313" key="3">
    <source>
        <dbReference type="EMBL" id="OBZ66583.1"/>
    </source>
</evidence>
<proteinExistence type="predicted"/>
<feature type="compositionally biased region" description="Low complexity" evidence="1">
    <location>
        <begin position="263"/>
        <end position="273"/>
    </location>
</feature>
<feature type="region of interest" description="Disordered" evidence="1">
    <location>
        <begin position="238"/>
        <end position="290"/>
    </location>
</feature>
<name>A0A1C7LPC0_GRIFR</name>
<evidence type="ECO:0000313" key="4">
    <source>
        <dbReference type="Proteomes" id="UP000092993"/>
    </source>
</evidence>
<dbReference type="STRING" id="5627.A0A1C7LPC0"/>
<evidence type="ECO:0000256" key="1">
    <source>
        <dbReference type="SAM" id="MobiDB-lite"/>
    </source>
</evidence>
<protein>
    <submittedName>
        <fullName evidence="3">Uncharacterized protein C5D6.12</fullName>
    </submittedName>
</protein>
<feature type="domain" description="Mtf2-like C-terminal" evidence="2">
    <location>
        <begin position="58"/>
        <end position="234"/>
    </location>
</feature>
<dbReference type="PANTHER" id="PTHR39468:SF1">
    <property type="entry name" value="MTF2-LIKE C-TERMINAL DOMAIN-CONTAINING PROTEIN"/>
    <property type="match status" value="1"/>
</dbReference>
<dbReference type="EMBL" id="LUGG01000029">
    <property type="protein sequence ID" value="OBZ66583.1"/>
    <property type="molecule type" value="Genomic_DNA"/>
</dbReference>
<dbReference type="PANTHER" id="PTHR39468">
    <property type="entry name" value="CHROMOSOME 7, WHOLE GENOME SHOTGUN SEQUENCE"/>
    <property type="match status" value="1"/>
</dbReference>
<accession>A0A1C7LPC0</accession>
<dbReference type="InterPro" id="IPR040009">
    <property type="entry name" value="Mtf2/C5D6.12-like"/>
</dbReference>
<reference evidence="3 4" key="1">
    <citation type="submission" date="2016-03" db="EMBL/GenBank/DDBJ databases">
        <title>Whole genome sequencing of Grifola frondosa 9006-11.</title>
        <authorList>
            <person name="Min B."/>
            <person name="Park H."/>
            <person name="Kim J.-G."/>
            <person name="Cho H."/>
            <person name="Oh Y.-L."/>
            <person name="Kong W.-S."/>
            <person name="Choi I.-G."/>
        </authorList>
    </citation>
    <scope>NUCLEOTIDE SEQUENCE [LARGE SCALE GENOMIC DNA]</scope>
    <source>
        <strain evidence="3 4">9006-11</strain>
    </source>
</reference>
<dbReference type="OMA" id="KEQMELC"/>
<dbReference type="GO" id="GO:0005739">
    <property type="term" value="C:mitochondrion"/>
    <property type="evidence" value="ECO:0007669"/>
    <property type="project" value="InterPro"/>
</dbReference>
<dbReference type="Pfam" id="PF19189">
    <property type="entry name" value="Mtf2"/>
    <property type="match status" value="1"/>
</dbReference>
<sequence>MFDVVFSAASVEERLQSGVANTLSATGSIGRARSTDWGPFFSKIRRHSKRLKWTSEADEELDRKKEEMELCETDLQLLDWAMREVFGESQRYEAAARRAAEDPSRGEDPVELQPAAYPHLLALLMRTFRDKYADPHLALSMFDHARHLSIASFVFGCTTPAYNELIETRWRCFRDLRGVCDALEEMRVNGIGMDNRTRSLAEMIRREVGSRNLWQEESEMGSGEVWDMVSRIEKLTAPPAPEEGRCATTVKQKRDRGRSGLQTRKGGSTGRKTTAPEMAGSLVVGTIPRH</sequence>
<evidence type="ECO:0000259" key="2">
    <source>
        <dbReference type="Pfam" id="PF19189"/>
    </source>
</evidence>